<keyword evidence="11" id="KW-0472">Membrane</keyword>
<dbReference type="PANTHER" id="PTHR46300:SF7">
    <property type="entry name" value="P450, PUTATIVE (EUROFUNG)-RELATED"/>
    <property type="match status" value="1"/>
</dbReference>
<dbReference type="InterPro" id="IPR002401">
    <property type="entry name" value="Cyt_P450_E_grp-I"/>
</dbReference>
<evidence type="ECO:0000256" key="6">
    <source>
        <dbReference type="ARBA" id="ARBA00023002"/>
    </source>
</evidence>
<keyword evidence="13" id="KW-1185">Reference proteome</keyword>
<evidence type="ECO:0000256" key="8">
    <source>
        <dbReference type="ARBA" id="ARBA00023033"/>
    </source>
</evidence>
<comment type="cofactor">
    <cofactor evidence="1 9">
        <name>heme</name>
        <dbReference type="ChEBI" id="CHEBI:30413"/>
    </cofactor>
</comment>
<reference evidence="12" key="1">
    <citation type="submission" date="2020-05" db="EMBL/GenBank/DDBJ databases">
        <title>Mycena genomes resolve the evolution of fungal bioluminescence.</title>
        <authorList>
            <person name="Tsai I.J."/>
        </authorList>
    </citation>
    <scope>NUCLEOTIDE SEQUENCE</scope>
    <source>
        <strain evidence="12">160909Yilan</strain>
    </source>
</reference>
<feature type="binding site" description="axial binding residue" evidence="9">
    <location>
        <position position="441"/>
    </location>
    <ligand>
        <name>heme</name>
        <dbReference type="ChEBI" id="CHEBI:30413"/>
    </ligand>
    <ligandPart>
        <name>Fe</name>
        <dbReference type="ChEBI" id="CHEBI:18248"/>
    </ligandPart>
</feature>
<comment type="similarity">
    <text evidence="3 10">Belongs to the cytochrome P450 family.</text>
</comment>
<evidence type="ECO:0000313" key="12">
    <source>
        <dbReference type="EMBL" id="KAF7369886.1"/>
    </source>
</evidence>
<dbReference type="GO" id="GO:0016705">
    <property type="term" value="F:oxidoreductase activity, acting on paired donors, with incorporation or reduction of molecular oxygen"/>
    <property type="evidence" value="ECO:0007669"/>
    <property type="project" value="InterPro"/>
</dbReference>
<dbReference type="GO" id="GO:0005506">
    <property type="term" value="F:iron ion binding"/>
    <property type="evidence" value="ECO:0007669"/>
    <property type="project" value="InterPro"/>
</dbReference>
<dbReference type="PRINTS" id="PR00385">
    <property type="entry name" value="P450"/>
</dbReference>
<dbReference type="EMBL" id="JACAZH010000004">
    <property type="protein sequence ID" value="KAF7369886.1"/>
    <property type="molecule type" value="Genomic_DNA"/>
</dbReference>
<evidence type="ECO:0000256" key="9">
    <source>
        <dbReference type="PIRSR" id="PIRSR602401-1"/>
    </source>
</evidence>
<proteinExistence type="inferred from homology"/>
<dbReference type="CDD" id="cd11065">
    <property type="entry name" value="CYP64-like"/>
    <property type="match status" value="1"/>
</dbReference>
<dbReference type="PRINTS" id="PR00463">
    <property type="entry name" value="EP450I"/>
</dbReference>
<dbReference type="GO" id="GO:0020037">
    <property type="term" value="F:heme binding"/>
    <property type="evidence" value="ECO:0007669"/>
    <property type="project" value="InterPro"/>
</dbReference>
<sequence>MFSHLHYLVLSFILSTLYLAINSYINRRYKILPPGPKGLPLIGNLLDVPKTQEWLTFIEMSRKYDSDIISLNLVGDTVIVLNSLRAVDDLLENKSGIYSDRPPFPMLNDLVGFHWNLGFMRYGPRWKEHRKVFLQQFQPSEVLLHRPVELQAARQLLQRLLDSPDKYERHLRHMAGMIILSTAYGIDVQPEDDPYVDISERAEKAMALTANKGSFLVDSLPFLKYIPEFFPGAGFKKQAREWSKVVEAMPNIPYDFVKKARVDGTARSSIASRALDRIEESSDGDDEERKLVLRNILAVCYSGADTTVSALGSFMLAMTIYPEVQKKAQAAVDEAVGRDRLPDFNDDIPYVDALVREVLRWHPVTPLGIVHAVTENDIYKGYHIPAGAAVIGNAWAILHDETTYGPRTDQFIPERWLTDEGKINRQMRDPSAAFGFGRRICPGRDMAQWSIWIAIASILAVYNISKRLDEKGIPIEPSGEYTSGMVCYPIPHECDILPRSEEARVVIQDAV</sequence>
<dbReference type="Proteomes" id="UP000623467">
    <property type="component" value="Unassembled WGS sequence"/>
</dbReference>
<dbReference type="InterPro" id="IPR017972">
    <property type="entry name" value="Cyt_P450_CS"/>
</dbReference>
<dbReference type="AlphaFoldDB" id="A0A8H6Z3X7"/>
<evidence type="ECO:0000256" key="5">
    <source>
        <dbReference type="ARBA" id="ARBA00022723"/>
    </source>
</evidence>
<protein>
    <submittedName>
        <fullName evidence="12">Cytochrome p450</fullName>
    </submittedName>
</protein>
<comment type="pathway">
    <text evidence="2">Secondary metabolite biosynthesis.</text>
</comment>
<keyword evidence="5 9" id="KW-0479">Metal-binding</keyword>
<dbReference type="Pfam" id="PF00067">
    <property type="entry name" value="p450"/>
    <property type="match status" value="1"/>
</dbReference>
<evidence type="ECO:0000256" key="1">
    <source>
        <dbReference type="ARBA" id="ARBA00001971"/>
    </source>
</evidence>
<dbReference type="InterPro" id="IPR036396">
    <property type="entry name" value="Cyt_P450_sf"/>
</dbReference>
<keyword evidence="11" id="KW-1133">Transmembrane helix</keyword>
<comment type="caution">
    <text evidence="12">The sequence shown here is derived from an EMBL/GenBank/DDBJ whole genome shotgun (WGS) entry which is preliminary data.</text>
</comment>
<dbReference type="GO" id="GO:0004497">
    <property type="term" value="F:monooxygenase activity"/>
    <property type="evidence" value="ECO:0007669"/>
    <property type="project" value="UniProtKB-KW"/>
</dbReference>
<dbReference type="PANTHER" id="PTHR46300">
    <property type="entry name" value="P450, PUTATIVE (EUROFUNG)-RELATED-RELATED"/>
    <property type="match status" value="1"/>
</dbReference>
<evidence type="ECO:0000256" key="11">
    <source>
        <dbReference type="SAM" id="Phobius"/>
    </source>
</evidence>
<gene>
    <name evidence="12" type="ORF">MSAN_00618000</name>
</gene>
<evidence type="ECO:0000256" key="3">
    <source>
        <dbReference type="ARBA" id="ARBA00010617"/>
    </source>
</evidence>
<evidence type="ECO:0000256" key="7">
    <source>
        <dbReference type="ARBA" id="ARBA00023004"/>
    </source>
</evidence>
<keyword evidence="4 9" id="KW-0349">Heme</keyword>
<dbReference type="PROSITE" id="PS00086">
    <property type="entry name" value="CYTOCHROME_P450"/>
    <property type="match status" value="1"/>
</dbReference>
<evidence type="ECO:0000256" key="2">
    <source>
        <dbReference type="ARBA" id="ARBA00005179"/>
    </source>
</evidence>
<dbReference type="InterPro" id="IPR001128">
    <property type="entry name" value="Cyt_P450"/>
</dbReference>
<dbReference type="InterPro" id="IPR050364">
    <property type="entry name" value="Cytochrome_P450_fung"/>
</dbReference>
<keyword evidence="8 10" id="KW-0503">Monooxygenase</keyword>
<dbReference type="OrthoDB" id="2789670at2759"/>
<keyword evidence="6 10" id="KW-0560">Oxidoreductase</keyword>
<keyword evidence="11" id="KW-0812">Transmembrane</keyword>
<evidence type="ECO:0000256" key="4">
    <source>
        <dbReference type="ARBA" id="ARBA00022617"/>
    </source>
</evidence>
<accession>A0A8H6Z3X7</accession>
<name>A0A8H6Z3X7_9AGAR</name>
<evidence type="ECO:0000256" key="10">
    <source>
        <dbReference type="RuleBase" id="RU000461"/>
    </source>
</evidence>
<evidence type="ECO:0000313" key="13">
    <source>
        <dbReference type="Proteomes" id="UP000623467"/>
    </source>
</evidence>
<dbReference type="SUPFAM" id="SSF48264">
    <property type="entry name" value="Cytochrome P450"/>
    <property type="match status" value="1"/>
</dbReference>
<organism evidence="12 13">
    <name type="scientific">Mycena sanguinolenta</name>
    <dbReference type="NCBI Taxonomy" id="230812"/>
    <lineage>
        <taxon>Eukaryota</taxon>
        <taxon>Fungi</taxon>
        <taxon>Dikarya</taxon>
        <taxon>Basidiomycota</taxon>
        <taxon>Agaricomycotina</taxon>
        <taxon>Agaricomycetes</taxon>
        <taxon>Agaricomycetidae</taxon>
        <taxon>Agaricales</taxon>
        <taxon>Marasmiineae</taxon>
        <taxon>Mycenaceae</taxon>
        <taxon>Mycena</taxon>
    </lineage>
</organism>
<dbReference type="Gene3D" id="1.10.630.10">
    <property type="entry name" value="Cytochrome P450"/>
    <property type="match status" value="1"/>
</dbReference>
<keyword evidence="7 9" id="KW-0408">Iron</keyword>
<feature type="transmembrane region" description="Helical" evidence="11">
    <location>
        <begin position="7"/>
        <end position="25"/>
    </location>
</feature>